<protein>
    <submittedName>
        <fullName evidence="2">Uncharacterized protein</fullName>
    </submittedName>
</protein>
<keyword evidence="3" id="KW-1185">Reference proteome</keyword>
<evidence type="ECO:0000313" key="2">
    <source>
        <dbReference type="EMBL" id="RZS95248.1"/>
    </source>
</evidence>
<name>A0A4Q7P6U8_9BACT</name>
<dbReference type="EMBL" id="SGXG01000001">
    <property type="protein sequence ID" value="RZS95248.1"/>
    <property type="molecule type" value="Genomic_DNA"/>
</dbReference>
<keyword evidence="1" id="KW-0732">Signal</keyword>
<dbReference type="Proteomes" id="UP000292209">
    <property type="component" value="Unassembled WGS sequence"/>
</dbReference>
<organism evidence="2 3">
    <name type="scientific">Cecembia calidifontis</name>
    <dbReference type="NCBI Taxonomy" id="1187080"/>
    <lineage>
        <taxon>Bacteria</taxon>
        <taxon>Pseudomonadati</taxon>
        <taxon>Bacteroidota</taxon>
        <taxon>Cytophagia</taxon>
        <taxon>Cytophagales</taxon>
        <taxon>Cyclobacteriaceae</taxon>
        <taxon>Cecembia</taxon>
    </lineage>
</organism>
<sequence length="87" mass="9555">MKKRLVFILLICLSTYAALAQKGSKERIKIYSAAIDGNLIGDPAEREVTVYLPPSYQSNPENDILSFTCFMALLIPIHNGLVGKTIG</sequence>
<dbReference type="AlphaFoldDB" id="A0A4Q7P6U8"/>
<proteinExistence type="predicted"/>
<gene>
    <name evidence="2" type="ORF">BC751_0767</name>
</gene>
<feature type="chain" id="PRO_5020639547" evidence="1">
    <location>
        <begin position="21"/>
        <end position="87"/>
    </location>
</feature>
<comment type="caution">
    <text evidence="2">The sequence shown here is derived from an EMBL/GenBank/DDBJ whole genome shotgun (WGS) entry which is preliminary data.</text>
</comment>
<feature type="signal peptide" evidence="1">
    <location>
        <begin position="1"/>
        <end position="20"/>
    </location>
</feature>
<evidence type="ECO:0000256" key="1">
    <source>
        <dbReference type="SAM" id="SignalP"/>
    </source>
</evidence>
<reference evidence="2 3" key="1">
    <citation type="submission" date="2019-02" db="EMBL/GenBank/DDBJ databases">
        <title>Genomic Encyclopedia of Archaeal and Bacterial Type Strains, Phase II (KMG-II): from individual species to whole genera.</title>
        <authorList>
            <person name="Goeker M."/>
        </authorList>
    </citation>
    <scope>NUCLEOTIDE SEQUENCE [LARGE SCALE GENOMIC DNA]</scope>
    <source>
        <strain evidence="2 3">DSM 21411</strain>
    </source>
</reference>
<dbReference type="RefSeq" id="WP_242617354.1">
    <property type="nucleotide sequence ID" value="NZ_SGXG01000001.1"/>
</dbReference>
<evidence type="ECO:0000313" key="3">
    <source>
        <dbReference type="Proteomes" id="UP000292209"/>
    </source>
</evidence>
<accession>A0A4Q7P6U8</accession>